<dbReference type="PROSITE" id="PS00198">
    <property type="entry name" value="4FE4S_FER_1"/>
    <property type="match status" value="1"/>
</dbReference>
<reference evidence="9" key="1">
    <citation type="journal article" date="2020" name="mSystems">
        <title>Genome- and Community-Level Interaction Insights into Carbon Utilization and Element Cycling Functions of Hydrothermarchaeota in Hydrothermal Sediment.</title>
        <authorList>
            <person name="Zhou Z."/>
            <person name="Liu Y."/>
            <person name="Xu W."/>
            <person name="Pan J."/>
            <person name="Luo Z.H."/>
            <person name="Li M."/>
        </authorList>
    </citation>
    <scope>NUCLEOTIDE SEQUENCE [LARGE SCALE GENOMIC DNA]</scope>
    <source>
        <strain evidence="9">SpSt-769</strain>
    </source>
</reference>
<dbReference type="EMBL" id="DTGT01000273">
    <property type="protein sequence ID" value="HGH61382.1"/>
    <property type="molecule type" value="Genomic_DNA"/>
</dbReference>
<keyword evidence="3" id="KW-0479">Metal-binding</keyword>
<dbReference type="GO" id="GO:0051536">
    <property type="term" value="F:iron-sulfur cluster binding"/>
    <property type="evidence" value="ECO:0007669"/>
    <property type="project" value="UniProtKB-KW"/>
</dbReference>
<sequence>MTDEAEKILVVGGGISGMTAAIEAAEAGADVVLVEKNPYLGGRVAGFNQYFPKLCPPFCGLEINFRRIKQNSKITYYTMARVESISGTPGNYEATVVVEPRYVNDNCTACGKCAEVCETEIPNPVNFGMDKVKGAYLPHPMAFPFRYVLAPEILGTPDAKKCLEACPYGAIDLDMQTKTIKLKAAAVVWATGWDPYEVEKVDYLGLGAIPNVMTSLMFERLASHNGPTAGKLLRPSDGKEVKSVAFIQCAGSRDENHLPYCSGVCCLASLKQATYLREKVPDSMAYIYYIDVRAMGKYEDFYTRVQEDENIVLTKSKIARISLDKDSGGLLIEGEDVGQTGKVRQVVDLAVLAVGMVPCTAKEKPALPMEFDDFGFVTSSGSSGIIPAGCVKAPMEVAASLQDATAAALKAIQLTAGR</sequence>
<organism evidence="9">
    <name type="scientific">Desulfomonile tiedjei</name>
    <dbReference type="NCBI Taxonomy" id="2358"/>
    <lineage>
        <taxon>Bacteria</taxon>
        <taxon>Pseudomonadati</taxon>
        <taxon>Thermodesulfobacteriota</taxon>
        <taxon>Desulfomonilia</taxon>
        <taxon>Desulfomonilales</taxon>
        <taxon>Desulfomonilaceae</taxon>
        <taxon>Desulfomonile</taxon>
    </lineage>
</organism>
<evidence type="ECO:0000256" key="1">
    <source>
        <dbReference type="ARBA" id="ARBA00001974"/>
    </source>
</evidence>
<evidence type="ECO:0000313" key="9">
    <source>
        <dbReference type="EMBL" id="HGH61382.1"/>
    </source>
</evidence>
<keyword evidence="4" id="KW-0285">Flavoprotein</keyword>
<dbReference type="PROSITE" id="PS51379">
    <property type="entry name" value="4FE4S_FER_2"/>
    <property type="match status" value="1"/>
</dbReference>
<dbReference type="Pfam" id="PF12831">
    <property type="entry name" value="FAD_oxidored"/>
    <property type="match status" value="1"/>
</dbReference>
<gene>
    <name evidence="9" type="ORF">ENV54_08805</name>
</gene>
<comment type="cofactor">
    <cofactor evidence="1">
        <name>FAD</name>
        <dbReference type="ChEBI" id="CHEBI:57692"/>
    </cofactor>
</comment>
<proteinExistence type="inferred from homology"/>
<dbReference type="SUPFAM" id="SSF54862">
    <property type="entry name" value="4Fe-4S ferredoxins"/>
    <property type="match status" value="1"/>
</dbReference>
<evidence type="ECO:0000256" key="7">
    <source>
        <dbReference type="ARBA" id="ARBA00023014"/>
    </source>
</evidence>
<keyword evidence="6" id="KW-0408">Iron</keyword>
<dbReference type="Gene3D" id="3.40.50.720">
    <property type="entry name" value="NAD(P)-binding Rossmann-like Domain"/>
    <property type="match status" value="1"/>
</dbReference>
<evidence type="ECO:0000256" key="6">
    <source>
        <dbReference type="ARBA" id="ARBA00023004"/>
    </source>
</evidence>
<dbReference type="GO" id="GO:0046872">
    <property type="term" value="F:metal ion binding"/>
    <property type="evidence" value="ECO:0007669"/>
    <property type="project" value="UniProtKB-KW"/>
</dbReference>
<evidence type="ECO:0000259" key="8">
    <source>
        <dbReference type="PROSITE" id="PS51379"/>
    </source>
</evidence>
<dbReference type="InterPro" id="IPR017896">
    <property type="entry name" value="4Fe4S_Fe-S-bd"/>
</dbReference>
<dbReference type="PRINTS" id="PR00368">
    <property type="entry name" value="FADPNR"/>
</dbReference>
<evidence type="ECO:0000256" key="2">
    <source>
        <dbReference type="ARBA" id="ARBA00006561"/>
    </source>
</evidence>
<name>A0A7C4ASK5_9BACT</name>
<protein>
    <submittedName>
        <fullName evidence="9">CoB--CoM heterodisulfide reductase iron-sulfur subunit A family protein</fullName>
    </submittedName>
</protein>
<evidence type="ECO:0000256" key="4">
    <source>
        <dbReference type="ARBA" id="ARBA00022827"/>
    </source>
</evidence>
<evidence type="ECO:0000256" key="5">
    <source>
        <dbReference type="ARBA" id="ARBA00023002"/>
    </source>
</evidence>
<dbReference type="AlphaFoldDB" id="A0A7C4ASK5"/>
<comment type="caution">
    <text evidence="9">The sequence shown here is derived from an EMBL/GenBank/DDBJ whole genome shotgun (WGS) entry which is preliminary data.</text>
</comment>
<comment type="similarity">
    <text evidence="2">Belongs to the HdrA family.</text>
</comment>
<dbReference type="PANTHER" id="PTHR43498">
    <property type="entry name" value="FERREDOXIN:COB-COM HETERODISULFIDE REDUCTASE SUBUNIT A"/>
    <property type="match status" value="1"/>
</dbReference>
<feature type="domain" description="4Fe-4S ferredoxin-type" evidence="8">
    <location>
        <begin position="98"/>
        <end position="127"/>
    </location>
</feature>
<dbReference type="PANTHER" id="PTHR43498:SF1">
    <property type="entry name" value="COB--COM HETERODISULFIDE REDUCTASE IRON-SULFUR SUBUNIT A"/>
    <property type="match status" value="1"/>
</dbReference>
<evidence type="ECO:0000256" key="3">
    <source>
        <dbReference type="ARBA" id="ARBA00022723"/>
    </source>
</evidence>
<dbReference type="GO" id="GO:0016491">
    <property type="term" value="F:oxidoreductase activity"/>
    <property type="evidence" value="ECO:0007669"/>
    <property type="project" value="UniProtKB-KW"/>
</dbReference>
<dbReference type="SUPFAM" id="SSF51971">
    <property type="entry name" value="Nucleotide-binding domain"/>
    <property type="match status" value="1"/>
</dbReference>
<dbReference type="InterPro" id="IPR039650">
    <property type="entry name" value="HdrA-like"/>
</dbReference>
<keyword evidence="7" id="KW-0411">Iron-sulfur</keyword>
<dbReference type="InterPro" id="IPR017900">
    <property type="entry name" value="4Fe4S_Fe_S_CS"/>
</dbReference>
<keyword evidence="4" id="KW-0274">FAD</keyword>
<keyword evidence="5" id="KW-0560">Oxidoreductase</keyword>
<accession>A0A7C4ASK5</accession>
<dbReference type="Gene3D" id="3.30.70.20">
    <property type="match status" value="1"/>
</dbReference>